<comment type="subcellular location">
    <subcellularLocation>
        <location evidence="1">Cytoplasm</location>
        <location evidence="1">Myofibril</location>
    </subcellularLocation>
</comment>
<gene>
    <name evidence="14" type="ORF">LAZ67_5000138</name>
</gene>
<keyword evidence="7" id="KW-0518">Myosin</keyword>
<proteinExistence type="inferred from homology"/>
<evidence type="ECO:0000256" key="6">
    <source>
        <dbReference type="ARBA" id="ARBA00023054"/>
    </source>
</evidence>
<keyword evidence="9" id="KW-0514">Muscle protein</keyword>
<accession>A0ABY6KEU1</accession>
<feature type="coiled-coil region" evidence="11">
    <location>
        <begin position="188"/>
        <end position="257"/>
    </location>
</feature>
<evidence type="ECO:0000256" key="5">
    <source>
        <dbReference type="ARBA" id="ARBA00022490"/>
    </source>
</evidence>
<dbReference type="Gene3D" id="1.20.5.370">
    <property type="match status" value="1"/>
</dbReference>
<evidence type="ECO:0000313" key="15">
    <source>
        <dbReference type="Proteomes" id="UP001235939"/>
    </source>
</evidence>
<evidence type="ECO:0000256" key="2">
    <source>
        <dbReference type="ARBA" id="ARBA00008447"/>
    </source>
</evidence>
<feature type="domain" description="Myosin tail" evidence="13">
    <location>
        <begin position="55"/>
        <end position="461"/>
    </location>
</feature>
<dbReference type="EMBL" id="CP092867">
    <property type="protein sequence ID" value="UYV67293.1"/>
    <property type="molecule type" value="Genomic_DNA"/>
</dbReference>
<dbReference type="Proteomes" id="UP001235939">
    <property type="component" value="Chromosome 05"/>
</dbReference>
<organism evidence="14 15">
    <name type="scientific">Cordylochernes scorpioides</name>
    <dbReference type="NCBI Taxonomy" id="51811"/>
    <lineage>
        <taxon>Eukaryota</taxon>
        <taxon>Metazoa</taxon>
        <taxon>Ecdysozoa</taxon>
        <taxon>Arthropoda</taxon>
        <taxon>Chelicerata</taxon>
        <taxon>Arachnida</taxon>
        <taxon>Pseudoscorpiones</taxon>
        <taxon>Cheliferoidea</taxon>
        <taxon>Chernetidae</taxon>
        <taxon>Cordylochernes</taxon>
    </lineage>
</organism>
<dbReference type="InterPro" id="IPR014751">
    <property type="entry name" value="XRCC4-like_C"/>
</dbReference>
<dbReference type="Pfam" id="PF01576">
    <property type="entry name" value="Myosin_tail_1"/>
    <property type="match status" value="1"/>
</dbReference>
<keyword evidence="4" id="KW-0787">Thick filament</keyword>
<keyword evidence="6 11" id="KW-0175">Coiled coil</keyword>
<evidence type="ECO:0000256" key="7">
    <source>
        <dbReference type="ARBA" id="ARBA00023123"/>
    </source>
</evidence>
<keyword evidence="8" id="KW-0505">Motor protein</keyword>
<evidence type="ECO:0000259" key="13">
    <source>
        <dbReference type="Pfam" id="PF01576"/>
    </source>
</evidence>
<comment type="function">
    <text evidence="10">Paramyosin is a major structural component of many thick filaments isolated from invertebrate muscles.</text>
</comment>
<feature type="coiled-coil region" evidence="11">
    <location>
        <begin position="321"/>
        <end position="461"/>
    </location>
</feature>
<evidence type="ECO:0000313" key="14">
    <source>
        <dbReference type="EMBL" id="UYV67293.1"/>
    </source>
</evidence>
<keyword evidence="5" id="KW-0963">Cytoplasm</keyword>
<evidence type="ECO:0000256" key="3">
    <source>
        <dbReference type="ARBA" id="ARBA00018623"/>
    </source>
</evidence>
<keyword evidence="15" id="KW-1185">Reference proteome</keyword>
<evidence type="ECO:0000256" key="12">
    <source>
        <dbReference type="SAM" id="MobiDB-lite"/>
    </source>
</evidence>
<evidence type="ECO:0000256" key="8">
    <source>
        <dbReference type="ARBA" id="ARBA00023175"/>
    </source>
</evidence>
<evidence type="ECO:0000256" key="10">
    <source>
        <dbReference type="ARBA" id="ARBA00049580"/>
    </source>
</evidence>
<feature type="region of interest" description="Disordered" evidence="12">
    <location>
        <begin position="1"/>
        <end position="59"/>
    </location>
</feature>
<name>A0ABY6KEU1_9ARAC</name>
<reference evidence="14 15" key="1">
    <citation type="submission" date="2022-01" db="EMBL/GenBank/DDBJ databases">
        <title>A chromosomal length assembly of Cordylochernes scorpioides.</title>
        <authorList>
            <person name="Zeh D."/>
            <person name="Zeh J."/>
        </authorList>
    </citation>
    <scope>NUCLEOTIDE SEQUENCE [LARGE SCALE GENOMIC DNA]</scope>
    <source>
        <strain evidence="14">IN4F17</strain>
        <tissue evidence="14">Whole Body</tissue>
    </source>
</reference>
<sequence length="490" mass="55984">MSASSVVVSDPLINDGGPKSPSPDRDSAISSPSAPPSPSGLVPEDLGETRIQLSDTTRRLQEVETELRRVEAEREEASQAYREAEALRRQEEAKCQRLGAELAQQRHEFEVRLVQKDEEYETLRKQTQIELDQMSQRVADAEAKVKTEVARIKKKMQLTITELEMSLDVSNKKIIDLQKIVKTQSLQITEIQARYEEVQIQIQQTTDQLVVSQRRCQGLVGEIEELRAALEQAARGKRAAEQHAEETNAKLTESNNQISVLVASRTKLEADVTVLKHDCEETIKELRICDERLQRVLVELKTARDHLTEERERSAKLDVVKKSLEVEVRNLQIRIEEVEVSALAGTKRAITKLESRVRDLEIEIDEERRRHAETLKVSRKKELRIKELLTQIEEDQCTIAVLNDSVEKLAEKMKMYKRQLNEQEGVSQQNLSRVRRFQRELEAAEERADCAESSLSMIRAKHRTWVTTSSSTSHQGVMISHEETTAHTGF</sequence>
<dbReference type="PANTHER" id="PTHR46349:SF6">
    <property type="entry name" value="MYOSIN-6-LIKE"/>
    <property type="match status" value="1"/>
</dbReference>
<evidence type="ECO:0000256" key="11">
    <source>
        <dbReference type="SAM" id="Coils"/>
    </source>
</evidence>
<dbReference type="SUPFAM" id="SSF90257">
    <property type="entry name" value="Myosin rod fragments"/>
    <property type="match status" value="1"/>
</dbReference>
<evidence type="ECO:0000256" key="4">
    <source>
        <dbReference type="ARBA" id="ARBA00022433"/>
    </source>
</evidence>
<evidence type="ECO:0000256" key="1">
    <source>
        <dbReference type="ARBA" id="ARBA00004657"/>
    </source>
</evidence>
<evidence type="ECO:0000256" key="9">
    <source>
        <dbReference type="ARBA" id="ARBA00023179"/>
    </source>
</evidence>
<dbReference type="PANTHER" id="PTHR46349">
    <property type="entry name" value="CINGULIN-LIKE PROTEIN 1-RELATED"/>
    <property type="match status" value="1"/>
</dbReference>
<dbReference type="InterPro" id="IPR002928">
    <property type="entry name" value="Myosin_tail"/>
</dbReference>
<protein>
    <recommendedName>
        <fullName evidence="3">Paramyosin</fullName>
    </recommendedName>
</protein>
<comment type="similarity">
    <text evidence="2">Belongs to the paramyosin family.</text>
</comment>